<feature type="region of interest" description="Disordered" evidence="3">
    <location>
        <begin position="192"/>
        <end position="262"/>
    </location>
</feature>
<protein>
    <recommendedName>
        <fullName evidence="6">BIR-domain-containing protein</fullName>
    </recommendedName>
</protein>
<proteinExistence type="predicted"/>
<evidence type="ECO:0000256" key="1">
    <source>
        <dbReference type="ARBA" id="ARBA00022723"/>
    </source>
</evidence>
<dbReference type="PANTHER" id="PTHR46771">
    <property type="entry name" value="DETERIN"/>
    <property type="match status" value="1"/>
</dbReference>
<dbReference type="Proteomes" id="UP000053815">
    <property type="component" value="Unassembled WGS sequence"/>
</dbReference>
<feature type="compositionally biased region" description="Polar residues" evidence="3">
    <location>
        <begin position="215"/>
        <end position="231"/>
    </location>
</feature>
<dbReference type="EMBL" id="DF836480">
    <property type="protein sequence ID" value="GAN08143.1"/>
    <property type="molecule type" value="Genomic_DNA"/>
</dbReference>
<dbReference type="PANTHER" id="PTHR46771:SF5">
    <property type="entry name" value="DETERIN"/>
    <property type="match status" value="1"/>
</dbReference>
<dbReference type="Gene3D" id="1.10.1170.10">
    <property type="entry name" value="Inhibitor Of Apoptosis Protein (2mihbC-IAP-1), Chain A"/>
    <property type="match status" value="2"/>
</dbReference>
<dbReference type="InterPro" id="IPR001370">
    <property type="entry name" value="BIR_rpt"/>
</dbReference>
<keyword evidence="2" id="KW-0862">Zinc</keyword>
<name>A0A0C9N0P1_9FUNG</name>
<organism evidence="4">
    <name type="scientific">Mucor ambiguus</name>
    <dbReference type="NCBI Taxonomy" id="91626"/>
    <lineage>
        <taxon>Eukaryota</taxon>
        <taxon>Fungi</taxon>
        <taxon>Fungi incertae sedis</taxon>
        <taxon>Mucoromycota</taxon>
        <taxon>Mucoromycotina</taxon>
        <taxon>Mucoromycetes</taxon>
        <taxon>Mucorales</taxon>
        <taxon>Mucorineae</taxon>
        <taxon>Mucoraceae</taxon>
        <taxon>Mucor</taxon>
    </lineage>
</organism>
<dbReference type="GO" id="GO:0046872">
    <property type="term" value="F:metal ion binding"/>
    <property type="evidence" value="ECO:0007669"/>
    <property type="project" value="UniProtKB-KW"/>
</dbReference>
<accession>A0A0C9N0P1</accession>
<feature type="region of interest" description="Disordered" evidence="3">
    <location>
        <begin position="326"/>
        <end position="533"/>
    </location>
</feature>
<dbReference type="PROSITE" id="PS50143">
    <property type="entry name" value="BIR_REPEAT_2"/>
    <property type="match status" value="2"/>
</dbReference>
<evidence type="ECO:0000313" key="4">
    <source>
        <dbReference type="EMBL" id="GAN08143.1"/>
    </source>
</evidence>
<feature type="compositionally biased region" description="Low complexity" evidence="3">
    <location>
        <begin position="448"/>
        <end position="457"/>
    </location>
</feature>
<feature type="compositionally biased region" description="Basic and acidic residues" evidence="3">
    <location>
        <begin position="483"/>
        <end position="493"/>
    </location>
</feature>
<keyword evidence="5" id="KW-1185">Reference proteome</keyword>
<keyword evidence="1" id="KW-0479">Metal-binding</keyword>
<evidence type="ECO:0000256" key="2">
    <source>
        <dbReference type="ARBA" id="ARBA00022833"/>
    </source>
</evidence>
<dbReference type="CDD" id="cd00022">
    <property type="entry name" value="BIR"/>
    <property type="match status" value="1"/>
</dbReference>
<reference evidence="4" key="1">
    <citation type="submission" date="2014-09" db="EMBL/GenBank/DDBJ databases">
        <title>Draft genome sequence of an oleaginous Mucoromycotina fungus Mucor ambiguus NBRC6742.</title>
        <authorList>
            <person name="Takeda I."/>
            <person name="Yamane N."/>
            <person name="Morita T."/>
            <person name="Tamano K."/>
            <person name="Machida M."/>
            <person name="Baker S."/>
            <person name="Koike H."/>
        </authorList>
    </citation>
    <scope>NUCLEOTIDE SEQUENCE</scope>
    <source>
        <strain evidence="4">NBRC 6742</strain>
    </source>
</reference>
<gene>
    <name evidence="4" type="ORF">MAM1_0191c07650</name>
</gene>
<dbReference type="Pfam" id="PF00653">
    <property type="entry name" value="BIR"/>
    <property type="match status" value="2"/>
</dbReference>
<feature type="compositionally biased region" description="Low complexity" evidence="3">
    <location>
        <begin position="499"/>
        <end position="515"/>
    </location>
</feature>
<dbReference type="SMART" id="SM00238">
    <property type="entry name" value="BIR"/>
    <property type="match status" value="2"/>
</dbReference>
<sequence>MNILQNRIDSFKNNTVKWPYADKQQYHKTETFAKAGFYFMRRPRTVDSVRCFMCDIDLGHWKPGQSPYTRHAAESPTCPWALLNFPDAATSANKALIVNEKDPTTQPRHKVMRLARLATFNHHHYWPPNKSLKSRRFQVASKLSDAGFYFTPTLESTARIKCPYCKSTIMEPDKTIDALALHRQLNDTCPFFGQQRKLGTKGSSSSSRKNRRDTTISTASSDTYKTATSQLEPIAPQTHEEQQQEDNAVPQKRKAEQEVEEDDSIWDINHFLDIPAHVKKPALTYGNKSTERRTRKRLLPSAGKRTHVDIFSSLNLSSSPSLVVEQSIEGSSQVKKPSLIEKVDRSKRKRTAAVASTKKKEPKGTKPAKKKAAAPSPTISHATTTKEPPVAPSTPSPSSSKVPSPLPPQKSLPDNESLLMPPVFPPPDQIVLDKPLAPIPVKFNEPITTAPSAASPAQSLENMIFSEENEDPAPPSTHATTPTRDKGKQRQVEHAIVPKKASSLSLSKSSQTSIPKRPPPTSPTRSRNSDVAASLAKQMKYLQSTPIHSVSNRTANAMDIFGDCPLSPITTTSTATAATTTPNSHVAAYIRTPAIASAASLSVDGIVGRTRSVFTADGQRRIPHSNNNSTTAQAPIMTLDVNSAPPVTAEQKQMSVEMYLQQVVDDNIRKVRQQGEQLIAAMREKSNGIKQDLLSQKQ</sequence>
<dbReference type="InterPro" id="IPR051190">
    <property type="entry name" value="Baculoviral_IAP"/>
</dbReference>
<dbReference type="OrthoDB" id="2196114at2759"/>
<dbReference type="STRING" id="91626.A0A0C9N0P1"/>
<evidence type="ECO:0000313" key="5">
    <source>
        <dbReference type="Proteomes" id="UP000053815"/>
    </source>
</evidence>
<evidence type="ECO:0008006" key="6">
    <source>
        <dbReference type="Google" id="ProtNLM"/>
    </source>
</evidence>
<evidence type="ECO:0000256" key="3">
    <source>
        <dbReference type="SAM" id="MobiDB-lite"/>
    </source>
</evidence>
<dbReference type="AlphaFoldDB" id="A0A0C9N0P1"/>
<dbReference type="SUPFAM" id="SSF57924">
    <property type="entry name" value="Inhibitor of apoptosis (IAP) repeat"/>
    <property type="match status" value="2"/>
</dbReference>